<accession>A0A165H1N3</accession>
<dbReference type="InParanoid" id="A0A165H1N3"/>
<dbReference type="AlphaFoldDB" id="A0A165H1N3"/>
<evidence type="ECO:0000313" key="2">
    <source>
        <dbReference type="Proteomes" id="UP000077266"/>
    </source>
</evidence>
<dbReference type="EMBL" id="KV426029">
    <property type="protein sequence ID" value="KZV91321.1"/>
    <property type="molecule type" value="Genomic_DNA"/>
</dbReference>
<organism evidence="1 2">
    <name type="scientific">Exidia glandulosa HHB12029</name>
    <dbReference type="NCBI Taxonomy" id="1314781"/>
    <lineage>
        <taxon>Eukaryota</taxon>
        <taxon>Fungi</taxon>
        <taxon>Dikarya</taxon>
        <taxon>Basidiomycota</taxon>
        <taxon>Agaricomycotina</taxon>
        <taxon>Agaricomycetes</taxon>
        <taxon>Auriculariales</taxon>
        <taxon>Exidiaceae</taxon>
        <taxon>Exidia</taxon>
    </lineage>
</organism>
<name>A0A165H1N3_EXIGL</name>
<dbReference type="Proteomes" id="UP000077266">
    <property type="component" value="Unassembled WGS sequence"/>
</dbReference>
<sequence length="399" mass="44481">MMQTHASRIRSLSFEILYGCDLWLRILSLLPDDMPLLADLEVSLHMEDPNRIHDIGILRQHSGLWTPYAALQSLVFSGLHDVEYPADKSYSITSFTLSDVTISRSDLARYFDLFPNLVDLRLYDCHHDISSSEPLPNQLQELHFCVRGDDFWDDFQPEALGTALFRVDPEHVPLVTFTSSCVDAMRFAALFSTMAPPTEITIDLARHTDVAGRLPGYLVGVVEAVAVNDEAQGRRYIVPHWGPKSPSAWAGVFHQCELHAVTRMTVTHYVWGLIGRLNARLPSLQILEVTFISKAEWAAEYLFLGKSDVDTGDRCHHSFVKRMQPPCALPSLRLIRLAPCAAAFRPCSVHVTTVLDIIGSLSSGRSILPDLEVKGLALVEDEGATVTSIRNVVAQLSYS</sequence>
<protein>
    <submittedName>
        <fullName evidence="1">Uncharacterized protein</fullName>
    </submittedName>
</protein>
<proteinExistence type="predicted"/>
<evidence type="ECO:0000313" key="1">
    <source>
        <dbReference type="EMBL" id="KZV91321.1"/>
    </source>
</evidence>
<reference evidence="1 2" key="1">
    <citation type="journal article" date="2016" name="Mol. Biol. Evol.">
        <title>Comparative Genomics of Early-Diverging Mushroom-Forming Fungi Provides Insights into the Origins of Lignocellulose Decay Capabilities.</title>
        <authorList>
            <person name="Nagy L.G."/>
            <person name="Riley R."/>
            <person name="Tritt A."/>
            <person name="Adam C."/>
            <person name="Daum C."/>
            <person name="Floudas D."/>
            <person name="Sun H."/>
            <person name="Yadav J.S."/>
            <person name="Pangilinan J."/>
            <person name="Larsson K.H."/>
            <person name="Matsuura K."/>
            <person name="Barry K."/>
            <person name="Labutti K."/>
            <person name="Kuo R."/>
            <person name="Ohm R.A."/>
            <person name="Bhattacharya S.S."/>
            <person name="Shirouzu T."/>
            <person name="Yoshinaga Y."/>
            <person name="Martin F.M."/>
            <person name="Grigoriev I.V."/>
            <person name="Hibbett D.S."/>
        </authorList>
    </citation>
    <scope>NUCLEOTIDE SEQUENCE [LARGE SCALE GENOMIC DNA]</scope>
    <source>
        <strain evidence="1 2">HHB12029</strain>
    </source>
</reference>
<gene>
    <name evidence="1" type="ORF">EXIGLDRAFT_719382</name>
</gene>
<keyword evidence="2" id="KW-1185">Reference proteome</keyword>